<proteinExistence type="predicted"/>
<sequence>MGHNFLSDAKTIPMLLLLYSSIVNLLNLVYADPPYMFCSNTSLYAANSPFENNLQTLMSYLASNASVSKQYHAYAGNDPDIVYAQYMCYNYITNEN</sequence>
<organism evidence="5 6">
    <name type="scientific">Salix suchowensis</name>
    <dbReference type="NCBI Taxonomy" id="1278906"/>
    <lineage>
        <taxon>Eukaryota</taxon>
        <taxon>Viridiplantae</taxon>
        <taxon>Streptophyta</taxon>
        <taxon>Embryophyta</taxon>
        <taxon>Tracheophyta</taxon>
        <taxon>Spermatophyta</taxon>
        <taxon>Magnoliopsida</taxon>
        <taxon>eudicotyledons</taxon>
        <taxon>Gunneridae</taxon>
        <taxon>Pentapetalae</taxon>
        <taxon>rosids</taxon>
        <taxon>fabids</taxon>
        <taxon>Malpighiales</taxon>
        <taxon>Salicaceae</taxon>
        <taxon>Saliceae</taxon>
        <taxon>Salix</taxon>
    </lineage>
</organism>
<dbReference type="EMBL" id="JAPFFI010000021">
    <property type="protein sequence ID" value="KAJ6333723.1"/>
    <property type="molecule type" value="Genomic_DNA"/>
</dbReference>
<name>A0ABQ9AFZ8_9ROSI</name>
<keyword evidence="1 3" id="KW-0732">Signal</keyword>
<keyword evidence="6" id="KW-1185">Reference proteome</keyword>
<gene>
    <name evidence="5" type="ORF">OIU77_009575</name>
</gene>
<feature type="signal peptide" evidence="3">
    <location>
        <begin position="1"/>
        <end position="31"/>
    </location>
</feature>
<dbReference type="InterPro" id="IPR002902">
    <property type="entry name" value="GNK2"/>
</dbReference>
<comment type="caution">
    <text evidence="5">The sequence shown here is derived from an EMBL/GenBank/DDBJ whole genome shotgun (WGS) entry which is preliminary data.</text>
</comment>
<evidence type="ECO:0000256" key="1">
    <source>
        <dbReference type="ARBA" id="ARBA00022729"/>
    </source>
</evidence>
<reference evidence="5" key="2">
    <citation type="journal article" date="2023" name="Int. J. Mol. Sci.">
        <title>De Novo Assembly and Annotation of 11 Diverse Shrub Willow (Salix) Genomes Reveals Novel Gene Organization in Sex-Linked Regions.</title>
        <authorList>
            <person name="Hyden B."/>
            <person name="Feng K."/>
            <person name="Yates T.B."/>
            <person name="Jawdy S."/>
            <person name="Cereghino C."/>
            <person name="Smart L.B."/>
            <person name="Muchero W."/>
        </authorList>
    </citation>
    <scope>NUCLEOTIDE SEQUENCE</scope>
    <source>
        <tissue evidence="5">Shoot tip</tissue>
    </source>
</reference>
<dbReference type="Pfam" id="PF01657">
    <property type="entry name" value="Stress-antifung"/>
    <property type="match status" value="1"/>
</dbReference>
<dbReference type="PROSITE" id="PS51473">
    <property type="entry name" value="GNK2"/>
    <property type="match status" value="1"/>
</dbReference>
<protein>
    <recommendedName>
        <fullName evidence="4">Gnk2-homologous domain-containing protein</fullName>
    </recommendedName>
</protein>
<evidence type="ECO:0000256" key="3">
    <source>
        <dbReference type="SAM" id="SignalP"/>
    </source>
</evidence>
<feature type="domain" description="Gnk2-homologous" evidence="4">
    <location>
        <begin position="32"/>
        <end position="96"/>
    </location>
</feature>
<evidence type="ECO:0000256" key="2">
    <source>
        <dbReference type="ARBA" id="ARBA00022737"/>
    </source>
</evidence>
<dbReference type="Proteomes" id="UP001141253">
    <property type="component" value="Chromosome 11"/>
</dbReference>
<dbReference type="InterPro" id="IPR038408">
    <property type="entry name" value="GNK2_sf"/>
</dbReference>
<dbReference type="CDD" id="cd23509">
    <property type="entry name" value="Gnk2-like"/>
    <property type="match status" value="1"/>
</dbReference>
<evidence type="ECO:0000313" key="6">
    <source>
        <dbReference type="Proteomes" id="UP001141253"/>
    </source>
</evidence>
<feature type="chain" id="PRO_5046104578" description="Gnk2-homologous domain-containing protein" evidence="3">
    <location>
        <begin position="32"/>
        <end position="96"/>
    </location>
</feature>
<dbReference type="PANTHER" id="PTHR32099">
    <property type="entry name" value="CYSTEINE-RICH REPEAT SECRETORY PROTEIN"/>
    <property type="match status" value="1"/>
</dbReference>
<dbReference type="PANTHER" id="PTHR32099:SF105">
    <property type="entry name" value="CYSTEINE-RICH REPEAT SECRETORY PROTEIN 1"/>
    <property type="match status" value="1"/>
</dbReference>
<keyword evidence="2" id="KW-0677">Repeat</keyword>
<accession>A0ABQ9AFZ8</accession>
<dbReference type="Gene3D" id="3.30.430.20">
    <property type="entry name" value="Gnk2 domain, C-X8-C-X2-C motif"/>
    <property type="match status" value="1"/>
</dbReference>
<evidence type="ECO:0000259" key="4">
    <source>
        <dbReference type="PROSITE" id="PS51473"/>
    </source>
</evidence>
<evidence type="ECO:0000313" key="5">
    <source>
        <dbReference type="EMBL" id="KAJ6333723.1"/>
    </source>
</evidence>
<reference evidence="5" key="1">
    <citation type="submission" date="2022-10" db="EMBL/GenBank/DDBJ databases">
        <authorList>
            <person name="Hyden B.L."/>
            <person name="Feng K."/>
            <person name="Yates T."/>
            <person name="Jawdy S."/>
            <person name="Smart L.B."/>
            <person name="Muchero W."/>
        </authorList>
    </citation>
    <scope>NUCLEOTIDE SEQUENCE</scope>
    <source>
        <tissue evidence="5">Shoot tip</tissue>
    </source>
</reference>